<keyword evidence="7" id="KW-1185">Reference proteome</keyword>
<gene>
    <name evidence="6" type="ORF">GGQ88_000927</name>
</gene>
<keyword evidence="2" id="KW-0805">Transcription regulation</keyword>
<reference evidence="6 7" key="1">
    <citation type="submission" date="2020-08" db="EMBL/GenBank/DDBJ databases">
        <title>Genomic Encyclopedia of Type Strains, Phase IV (KMG-IV): sequencing the most valuable type-strain genomes for metagenomic binning, comparative biology and taxonomic classification.</title>
        <authorList>
            <person name="Goeker M."/>
        </authorList>
    </citation>
    <scope>NUCLEOTIDE SEQUENCE [LARGE SCALE GENOMIC DNA]</scope>
    <source>
        <strain evidence="6 7">DSM 14552</strain>
    </source>
</reference>
<evidence type="ECO:0000256" key="3">
    <source>
        <dbReference type="ARBA" id="ARBA00023125"/>
    </source>
</evidence>
<dbReference type="InterPro" id="IPR005119">
    <property type="entry name" value="LysR_subst-bd"/>
</dbReference>
<evidence type="ECO:0000259" key="5">
    <source>
        <dbReference type="PROSITE" id="PS50931"/>
    </source>
</evidence>
<evidence type="ECO:0000256" key="2">
    <source>
        <dbReference type="ARBA" id="ARBA00023015"/>
    </source>
</evidence>
<dbReference type="Pfam" id="PF03466">
    <property type="entry name" value="LysR_substrate"/>
    <property type="match status" value="1"/>
</dbReference>
<keyword evidence="4" id="KW-0804">Transcription</keyword>
<evidence type="ECO:0000313" key="6">
    <source>
        <dbReference type="EMBL" id="MBB3859687.1"/>
    </source>
</evidence>
<dbReference type="GO" id="GO:0003677">
    <property type="term" value="F:DNA binding"/>
    <property type="evidence" value="ECO:0007669"/>
    <property type="project" value="UniProtKB-KW"/>
</dbReference>
<dbReference type="InterPro" id="IPR036390">
    <property type="entry name" value="WH_DNA-bd_sf"/>
</dbReference>
<dbReference type="PROSITE" id="PS50931">
    <property type="entry name" value="HTH_LYSR"/>
    <property type="match status" value="1"/>
</dbReference>
<dbReference type="SUPFAM" id="SSF53850">
    <property type="entry name" value="Periplasmic binding protein-like II"/>
    <property type="match status" value="1"/>
</dbReference>
<keyword evidence="3 6" id="KW-0238">DNA-binding</keyword>
<dbReference type="InterPro" id="IPR000847">
    <property type="entry name" value="LysR_HTH_N"/>
</dbReference>
<evidence type="ECO:0000313" key="7">
    <source>
        <dbReference type="Proteomes" id="UP000562395"/>
    </source>
</evidence>
<name>A0A7W5ZWX4_9SPHN</name>
<dbReference type="SUPFAM" id="SSF46785">
    <property type="entry name" value="Winged helix' DNA-binding domain"/>
    <property type="match status" value="1"/>
</dbReference>
<dbReference type="GO" id="GO:0003700">
    <property type="term" value="F:DNA-binding transcription factor activity"/>
    <property type="evidence" value="ECO:0007669"/>
    <property type="project" value="InterPro"/>
</dbReference>
<proteinExistence type="inferred from homology"/>
<dbReference type="CDD" id="cd08417">
    <property type="entry name" value="PBP2_Nitroaromatics_like"/>
    <property type="match status" value="1"/>
</dbReference>
<dbReference type="InterPro" id="IPR050389">
    <property type="entry name" value="LysR-type_TF"/>
</dbReference>
<comment type="caution">
    <text evidence="6">The sequence shown here is derived from an EMBL/GenBank/DDBJ whole genome shotgun (WGS) entry which is preliminary data.</text>
</comment>
<accession>A0A7W5ZWX4</accession>
<dbReference type="Proteomes" id="UP000562395">
    <property type="component" value="Unassembled WGS sequence"/>
</dbReference>
<protein>
    <submittedName>
        <fullName evidence="6">DNA-binding transcriptional LysR family regulator</fullName>
    </submittedName>
</protein>
<dbReference type="AlphaFoldDB" id="A0A7W5ZWX4"/>
<feature type="domain" description="HTH lysR-type" evidence="5">
    <location>
        <begin position="19"/>
        <end position="76"/>
    </location>
</feature>
<evidence type="ECO:0000256" key="1">
    <source>
        <dbReference type="ARBA" id="ARBA00009437"/>
    </source>
</evidence>
<dbReference type="Gene3D" id="3.40.190.10">
    <property type="entry name" value="Periplasmic binding protein-like II"/>
    <property type="match status" value="2"/>
</dbReference>
<dbReference type="RefSeq" id="WP_183611891.1">
    <property type="nucleotide sequence ID" value="NZ_JACICY010000001.1"/>
</dbReference>
<comment type="similarity">
    <text evidence="1">Belongs to the LysR transcriptional regulatory family.</text>
</comment>
<dbReference type="Pfam" id="PF00126">
    <property type="entry name" value="HTH_1"/>
    <property type="match status" value="1"/>
</dbReference>
<dbReference type="PANTHER" id="PTHR30118:SF15">
    <property type="entry name" value="TRANSCRIPTIONAL REGULATORY PROTEIN"/>
    <property type="match status" value="1"/>
</dbReference>
<dbReference type="PANTHER" id="PTHR30118">
    <property type="entry name" value="HTH-TYPE TRANSCRIPTIONAL REGULATOR LEUO-RELATED"/>
    <property type="match status" value="1"/>
</dbReference>
<dbReference type="InterPro" id="IPR036388">
    <property type="entry name" value="WH-like_DNA-bd_sf"/>
</dbReference>
<dbReference type="EMBL" id="JACICY010000001">
    <property type="protein sequence ID" value="MBB3859687.1"/>
    <property type="molecule type" value="Genomic_DNA"/>
</dbReference>
<evidence type="ECO:0000256" key="4">
    <source>
        <dbReference type="ARBA" id="ARBA00023163"/>
    </source>
</evidence>
<dbReference type="Gene3D" id="1.10.10.10">
    <property type="entry name" value="Winged helix-like DNA-binding domain superfamily/Winged helix DNA-binding domain"/>
    <property type="match status" value="1"/>
</dbReference>
<organism evidence="6 7">
    <name type="scientific">Novosphingobium hassiacum</name>
    <dbReference type="NCBI Taxonomy" id="173676"/>
    <lineage>
        <taxon>Bacteria</taxon>
        <taxon>Pseudomonadati</taxon>
        <taxon>Pseudomonadota</taxon>
        <taxon>Alphaproteobacteria</taxon>
        <taxon>Sphingomonadales</taxon>
        <taxon>Sphingomonadaceae</taxon>
        <taxon>Novosphingobium</taxon>
    </lineage>
</organism>
<sequence length="319" mass="35616">MASRHDRRPPATEMPMHRLNLNLLYPLHAILHAPTLTEAGRRVRLSQSAMSHALRRLRDHFGDDLVTHSGGDQQVTPLGLALRVEVRRVMQEIEGTFNYALDFDPLTASQTVIIAVPEAIEQMLLGPVMRSLSSDAPGLSVRMLPLDADAPQRALDQGADLLFLPADCKIDRLETLPILTDHASCMVWSEHTELGSIHYMDEAQYRAARHIVPQGDASARIAVDDLGECLLKARQISVRTSSHATLPAILIGSDLVATGSAWLFQYYASFMPLKVLAAPFPTKETVYVAQWASHRRRDPMLAWFVKRIEEHVSQFPNRP</sequence>
<dbReference type="InterPro" id="IPR037402">
    <property type="entry name" value="YidZ_PBP2"/>
</dbReference>